<evidence type="ECO:0000256" key="1">
    <source>
        <dbReference type="ARBA" id="ARBA00005254"/>
    </source>
</evidence>
<dbReference type="AlphaFoldDB" id="A0A2A5WB05"/>
<comment type="caution">
    <text evidence="3">The sequence shown here is derived from an EMBL/GenBank/DDBJ whole genome shotgun (WGS) entry which is preliminary data.</text>
</comment>
<dbReference type="Proteomes" id="UP000219329">
    <property type="component" value="Unassembled WGS sequence"/>
</dbReference>
<gene>
    <name evidence="3" type="ORF">CNF02_07675</name>
</gene>
<dbReference type="InterPro" id="IPR001753">
    <property type="entry name" value="Enoyl-CoA_hydra/iso"/>
</dbReference>
<comment type="similarity">
    <text evidence="1 2">Belongs to the enoyl-CoA hydratase/isomerase family.</text>
</comment>
<reference evidence="3 4" key="1">
    <citation type="submission" date="2017-08" db="EMBL/GenBank/DDBJ databases">
        <title>Fine stratification of microbial communities through a metagenomic profile of the photic zone.</title>
        <authorList>
            <person name="Haro-Moreno J.M."/>
            <person name="Lopez-Perez M."/>
            <person name="De La Torre J."/>
            <person name="Picazo A."/>
            <person name="Camacho A."/>
            <person name="Rodriguez-Valera F."/>
        </authorList>
    </citation>
    <scope>NUCLEOTIDE SEQUENCE [LARGE SCALE GENOMIC DNA]</scope>
    <source>
        <strain evidence="3">MED-G28</strain>
    </source>
</reference>
<dbReference type="SUPFAM" id="SSF52096">
    <property type="entry name" value="ClpP/crotonase"/>
    <property type="match status" value="1"/>
</dbReference>
<protein>
    <submittedName>
        <fullName evidence="3">Enoyl-CoA hydratase</fullName>
    </submittedName>
</protein>
<organism evidence="3 4">
    <name type="scientific">OM182 bacterium MED-G28</name>
    <dbReference type="NCBI Taxonomy" id="1986256"/>
    <lineage>
        <taxon>Bacteria</taxon>
        <taxon>Pseudomonadati</taxon>
        <taxon>Pseudomonadota</taxon>
        <taxon>Gammaproteobacteria</taxon>
        <taxon>OMG group</taxon>
        <taxon>OM182 clade</taxon>
    </lineage>
</organism>
<dbReference type="EMBL" id="NTJZ01000007">
    <property type="protein sequence ID" value="PDH33602.1"/>
    <property type="molecule type" value="Genomic_DNA"/>
</dbReference>
<dbReference type="PANTHER" id="PTHR43802:SF1">
    <property type="entry name" value="IP11341P-RELATED"/>
    <property type="match status" value="1"/>
</dbReference>
<evidence type="ECO:0000313" key="4">
    <source>
        <dbReference type="Proteomes" id="UP000219329"/>
    </source>
</evidence>
<dbReference type="GO" id="GO:0003824">
    <property type="term" value="F:catalytic activity"/>
    <property type="evidence" value="ECO:0007669"/>
    <property type="project" value="InterPro"/>
</dbReference>
<dbReference type="PROSITE" id="PS00166">
    <property type="entry name" value="ENOYL_COA_HYDRATASE"/>
    <property type="match status" value="1"/>
</dbReference>
<accession>A0A2A5WB05</accession>
<dbReference type="PANTHER" id="PTHR43802">
    <property type="entry name" value="ENOYL-COA HYDRATASE"/>
    <property type="match status" value="1"/>
</dbReference>
<name>A0A2A5WB05_9GAMM</name>
<evidence type="ECO:0000313" key="3">
    <source>
        <dbReference type="EMBL" id="PDH33602.1"/>
    </source>
</evidence>
<dbReference type="Pfam" id="PF00378">
    <property type="entry name" value="ECH_1"/>
    <property type="match status" value="1"/>
</dbReference>
<dbReference type="InterPro" id="IPR018376">
    <property type="entry name" value="Enoyl-CoA_hyd/isom_CS"/>
</dbReference>
<dbReference type="Gene3D" id="3.90.226.10">
    <property type="entry name" value="2-enoyl-CoA Hydratase, Chain A, domain 1"/>
    <property type="match status" value="1"/>
</dbReference>
<proteinExistence type="inferred from homology"/>
<sequence length="266" mass="28792">MREQYGDIKLTALPGNVVQCEIDRPPNNFFDLELIRDMANCFDALDDDPNCRAIVLCSNGKHFCAGANFSTPDQTAEGDVLAAESADQRNPIYQEAVRLFGNKKPVIAAVQGAAVGGGLGVAMMADFRVVCESTRLTANFVKLGFTPGFGLTHTLPRAIGVQKSHLMFYTGRRIDGEIALAWGAADILTSALSLREKAIELATEIAENAPLALVSLREQLRSGIQEAVQAATDIEGSEQFWLTKTDDHFEGVQAVSERRVGNFTGK</sequence>
<dbReference type="CDD" id="cd06558">
    <property type="entry name" value="crotonase-like"/>
    <property type="match status" value="1"/>
</dbReference>
<evidence type="ECO:0000256" key="2">
    <source>
        <dbReference type="RuleBase" id="RU003707"/>
    </source>
</evidence>
<dbReference type="InterPro" id="IPR029045">
    <property type="entry name" value="ClpP/crotonase-like_dom_sf"/>
</dbReference>